<dbReference type="InterPro" id="IPR011042">
    <property type="entry name" value="6-blade_b-propeller_TolB-like"/>
</dbReference>
<evidence type="ECO:0000259" key="1">
    <source>
        <dbReference type="Pfam" id="PF08450"/>
    </source>
</evidence>
<dbReference type="Pfam" id="PF08450">
    <property type="entry name" value="SGL"/>
    <property type="match status" value="1"/>
</dbReference>
<comment type="caution">
    <text evidence="2">The sequence shown here is derived from an EMBL/GenBank/DDBJ whole genome shotgun (WGS) entry which is preliminary data.</text>
</comment>
<evidence type="ECO:0000313" key="2">
    <source>
        <dbReference type="EMBL" id="DAZ98825.1"/>
    </source>
</evidence>
<reference evidence="2" key="2">
    <citation type="journal article" date="2023" name="Microbiol Resour">
        <title>Decontamination and Annotation of the Draft Genome Sequence of the Oomycete Lagenidium giganteum ARSEF 373.</title>
        <authorList>
            <person name="Morgan W.R."/>
            <person name="Tartar A."/>
        </authorList>
    </citation>
    <scope>NUCLEOTIDE SEQUENCE</scope>
    <source>
        <strain evidence="2">ARSEF 373</strain>
    </source>
</reference>
<dbReference type="EMBL" id="DAKRPA010000096">
    <property type="protein sequence ID" value="DAZ98825.1"/>
    <property type="molecule type" value="Genomic_DNA"/>
</dbReference>
<feature type="domain" description="SMP-30/Gluconolactonase/LRE-like region" evidence="1">
    <location>
        <begin position="24"/>
        <end position="269"/>
    </location>
</feature>
<dbReference type="PANTHER" id="PTHR47572:SF5">
    <property type="entry name" value="BLR2277 PROTEIN"/>
    <property type="match status" value="1"/>
</dbReference>
<sequence>MDDAVIRCLGSKICSPFLPRNTSRDDAVCYVSAGTSEIYECRASDQHVVVTFTGGEPNGAQVDTQGRIHIADCGHAAVLRVDDSGQPGLLVKAYEDRTFRGPSSVAICENGSIYFTDSGPLGETTLEKPRGSVFCIAASSNGSQLLRPVILDALAHPCGLAASEDGKVMFVAELMQNRVLRIVQRPPNAHHVSVFYQFSGGMGPSCVVVDAHNILYVGHYDFAGSSASTYGKISVISSDGSFLHTLEVPAPEISGLCLSADQTFLYVTEVSTNCIYKVPVR</sequence>
<dbReference type="AlphaFoldDB" id="A0AAV2YVA0"/>
<dbReference type="SUPFAM" id="SSF63829">
    <property type="entry name" value="Calcium-dependent phosphotriesterase"/>
    <property type="match status" value="1"/>
</dbReference>
<accession>A0AAV2YVA0</accession>
<proteinExistence type="predicted"/>
<gene>
    <name evidence="2" type="ORF">N0F65_000981</name>
</gene>
<reference evidence="2" key="1">
    <citation type="submission" date="2022-11" db="EMBL/GenBank/DDBJ databases">
        <authorList>
            <person name="Morgan W.R."/>
            <person name="Tartar A."/>
        </authorList>
    </citation>
    <scope>NUCLEOTIDE SEQUENCE</scope>
    <source>
        <strain evidence="2">ARSEF 373</strain>
    </source>
</reference>
<name>A0AAV2YVA0_9STRA</name>
<keyword evidence="3" id="KW-1185">Reference proteome</keyword>
<dbReference type="Proteomes" id="UP001146120">
    <property type="component" value="Unassembled WGS sequence"/>
</dbReference>
<evidence type="ECO:0000313" key="3">
    <source>
        <dbReference type="Proteomes" id="UP001146120"/>
    </source>
</evidence>
<dbReference type="PANTHER" id="PTHR47572">
    <property type="entry name" value="LIPOPROTEIN-RELATED"/>
    <property type="match status" value="1"/>
</dbReference>
<dbReference type="InterPro" id="IPR051262">
    <property type="entry name" value="SMP-30/CGR1_Lactonase"/>
</dbReference>
<protein>
    <recommendedName>
        <fullName evidence="1">SMP-30/Gluconolactonase/LRE-like region domain-containing protein</fullName>
    </recommendedName>
</protein>
<dbReference type="InterPro" id="IPR013658">
    <property type="entry name" value="SGL"/>
</dbReference>
<organism evidence="2 3">
    <name type="scientific">Lagenidium giganteum</name>
    <dbReference type="NCBI Taxonomy" id="4803"/>
    <lineage>
        <taxon>Eukaryota</taxon>
        <taxon>Sar</taxon>
        <taxon>Stramenopiles</taxon>
        <taxon>Oomycota</taxon>
        <taxon>Peronosporomycetes</taxon>
        <taxon>Pythiales</taxon>
        <taxon>Pythiaceae</taxon>
    </lineage>
</organism>
<dbReference type="Gene3D" id="2.120.10.30">
    <property type="entry name" value="TolB, C-terminal domain"/>
    <property type="match status" value="1"/>
</dbReference>